<dbReference type="OrthoDB" id="195456at2"/>
<accession>A0A2U1B4V2</accession>
<evidence type="ECO:0008006" key="3">
    <source>
        <dbReference type="Google" id="ProtNLM"/>
    </source>
</evidence>
<dbReference type="InterPro" id="IPR021314">
    <property type="entry name" value="DUF2911"/>
</dbReference>
<evidence type="ECO:0000313" key="2">
    <source>
        <dbReference type="Proteomes" id="UP000245466"/>
    </source>
</evidence>
<keyword evidence="2" id="KW-1185">Reference proteome</keyword>
<dbReference type="RefSeq" id="WP_116541394.1">
    <property type="nucleotide sequence ID" value="NZ_QEKI01000001.1"/>
</dbReference>
<proteinExistence type="predicted"/>
<sequence length="209" mass="23209">MNPKITNSFFALIFCASLSYCNQTAKELEVPAEETQHANHTPKMSEGAVIIQDQPEPDTLRGSLKAEAHGMVGNAHLTINYHSPAVRGRNIWGGLVAYDQVWVTGAHSATSLTTDKDITIEEKLLPAGKYALFTIPGKEEWTIIINKNWEQHLTDDYTEKEDVLRVTVKPEAAAQPQERLRYQIVSEADSKGAINISWDKLKVTVPVAI</sequence>
<name>A0A2U1B4V2_9BACT</name>
<organism evidence="1 2">
    <name type="scientific">Pontibacter virosus</name>
    <dbReference type="NCBI Taxonomy" id="1765052"/>
    <lineage>
        <taxon>Bacteria</taxon>
        <taxon>Pseudomonadati</taxon>
        <taxon>Bacteroidota</taxon>
        <taxon>Cytophagia</taxon>
        <taxon>Cytophagales</taxon>
        <taxon>Hymenobacteraceae</taxon>
        <taxon>Pontibacter</taxon>
    </lineage>
</organism>
<evidence type="ECO:0000313" key="1">
    <source>
        <dbReference type="EMBL" id="PVY43716.1"/>
    </source>
</evidence>
<protein>
    <recommendedName>
        <fullName evidence="3">DUF2911 family protein</fullName>
    </recommendedName>
</protein>
<gene>
    <name evidence="1" type="ORF">C8E01_10172</name>
</gene>
<dbReference type="EMBL" id="QEKI01000001">
    <property type="protein sequence ID" value="PVY43716.1"/>
    <property type="molecule type" value="Genomic_DNA"/>
</dbReference>
<dbReference type="AlphaFoldDB" id="A0A2U1B4V2"/>
<dbReference type="Proteomes" id="UP000245466">
    <property type="component" value="Unassembled WGS sequence"/>
</dbReference>
<dbReference type="Pfam" id="PF11138">
    <property type="entry name" value="DUF2911"/>
    <property type="match status" value="1"/>
</dbReference>
<comment type="caution">
    <text evidence="1">The sequence shown here is derived from an EMBL/GenBank/DDBJ whole genome shotgun (WGS) entry which is preliminary data.</text>
</comment>
<reference evidence="1 2" key="1">
    <citation type="submission" date="2018-04" db="EMBL/GenBank/DDBJ databases">
        <title>Genomic Encyclopedia of Type Strains, Phase IV (KMG-IV): sequencing the most valuable type-strain genomes for metagenomic binning, comparative biology and taxonomic classification.</title>
        <authorList>
            <person name="Goeker M."/>
        </authorList>
    </citation>
    <scope>NUCLEOTIDE SEQUENCE [LARGE SCALE GENOMIC DNA]</scope>
    <source>
        <strain evidence="1 2">DSM 100231</strain>
    </source>
</reference>